<evidence type="ECO:0000256" key="3">
    <source>
        <dbReference type="PIRNR" id="PIRNR002070"/>
    </source>
</evidence>
<dbReference type="PROSITE" id="PS50935">
    <property type="entry name" value="SSB"/>
    <property type="match status" value="1"/>
</dbReference>
<dbReference type="SUPFAM" id="SSF50249">
    <property type="entry name" value="Nucleic acid-binding proteins"/>
    <property type="match status" value="1"/>
</dbReference>
<dbReference type="PANTHER" id="PTHR10302:SF27">
    <property type="entry name" value="SINGLE-STRANDED DNA-BINDING PROTEIN"/>
    <property type="match status" value="1"/>
</dbReference>
<dbReference type="GO" id="GO:0003697">
    <property type="term" value="F:single-stranded DNA binding"/>
    <property type="evidence" value="ECO:0007669"/>
    <property type="project" value="UniProtKB-UniRule"/>
</dbReference>
<dbReference type="Proteomes" id="UP000235653">
    <property type="component" value="Unassembled WGS sequence"/>
</dbReference>
<evidence type="ECO:0000313" key="4">
    <source>
        <dbReference type="EMBL" id="PPD58820.1"/>
    </source>
</evidence>
<dbReference type="EMBL" id="JQAN02000006">
    <property type="protein sequence ID" value="PPD58820.1"/>
    <property type="molecule type" value="Genomic_DNA"/>
</dbReference>
<keyword evidence="1 2" id="KW-0238">DNA-binding</keyword>
<comment type="caution">
    <text evidence="2">Lacks conserved residue(s) required for the propagation of feature annotation.</text>
</comment>
<evidence type="ECO:0000256" key="2">
    <source>
        <dbReference type="HAMAP-Rule" id="MF_00984"/>
    </source>
</evidence>
<dbReference type="Gene3D" id="2.40.50.140">
    <property type="entry name" value="Nucleic acid-binding proteins"/>
    <property type="match status" value="1"/>
</dbReference>
<dbReference type="GO" id="GO:0006260">
    <property type="term" value="P:DNA replication"/>
    <property type="evidence" value="ECO:0007669"/>
    <property type="project" value="InterPro"/>
</dbReference>
<dbReference type="Pfam" id="PF00436">
    <property type="entry name" value="SSB"/>
    <property type="match status" value="1"/>
</dbReference>
<dbReference type="RefSeq" id="WP_102330304.1">
    <property type="nucleotide sequence ID" value="NZ_CP058566.2"/>
</dbReference>
<dbReference type="OrthoDB" id="9809878at2"/>
<dbReference type="NCBIfam" id="TIGR00621">
    <property type="entry name" value="ssb"/>
    <property type="match status" value="1"/>
</dbReference>
<dbReference type="HAMAP" id="MF_00984">
    <property type="entry name" value="SSB"/>
    <property type="match status" value="1"/>
</dbReference>
<protein>
    <recommendedName>
        <fullName evidence="2 3">Single-stranded DNA-binding protein</fullName>
        <shortName evidence="2">SSB</shortName>
    </recommendedName>
</protein>
<dbReference type="InterPro" id="IPR012340">
    <property type="entry name" value="NA-bd_OB-fold"/>
</dbReference>
<dbReference type="CDD" id="cd04496">
    <property type="entry name" value="SSB_OBF"/>
    <property type="match status" value="1"/>
</dbReference>
<accession>A0A2P5P963</accession>
<gene>
    <name evidence="4" type="ORF">JP09_002820</name>
</gene>
<dbReference type="AlphaFoldDB" id="A0A2P5P963"/>
<dbReference type="InterPro" id="IPR011344">
    <property type="entry name" value="ssDNA-bd"/>
</dbReference>
<comment type="caution">
    <text evidence="4">The sequence shown here is derived from an EMBL/GenBank/DDBJ whole genome shotgun (WGS) entry which is preliminary data.</text>
</comment>
<dbReference type="PANTHER" id="PTHR10302">
    <property type="entry name" value="SINGLE-STRANDED DNA-BINDING PROTEIN"/>
    <property type="match status" value="1"/>
</dbReference>
<evidence type="ECO:0000313" key="5">
    <source>
        <dbReference type="Proteomes" id="UP000235653"/>
    </source>
</evidence>
<dbReference type="PIRSF" id="PIRSF002070">
    <property type="entry name" value="SSB"/>
    <property type="match status" value="1"/>
</dbReference>
<sequence>MASLNKVMIIGNVGGDPEMRFTPAGHPVTSFSVATNRTINTQGAEPKKETEWFNVVAWEKLAEQCNQFLAKGRLVYVEGRLQTRSWDGQDGQKHYKTEVIANRVMPLDKRQTAVGEIATGAEATGEISPDDIPF</sequence>
<reference evidence="4 5" key="1">
    <citation type="journal article" date="2017" name="ISME J.">
        <title>Grape pomace compost harbors organohalide-respiring Dehalogenimonas species with novel reductive dehalogenase genes.</title>
        <authorList>
            <person name="Yang Y."/>
            <person name="Higgins S.A."/>
            <person name="Yan J."/>
            <person name="Simsir B."/>
            <person name="Chourey K."/>
            <person name="Iyer R."/>
            <person name="Hettich R.L."/>
            <person name="Baldwin B."/>
            <person name="Ogles D.M."/>
            <person name="Loffler F.E."/>
        </authorList>
    </citation>
    <scope>NUCLEOTIDE SEQUENCE [LARGE SCALE GENOMIC DNA]</scope>
    <source>
        <strain evidence="4 5">GP</strain>
    </source>
</reference>
<proteinExistence type="inferred from homology"/>
<dbReference type="GO" id="GO:0009295">
    <property type="term" value="C:nucleoid"/>
    <property type="evidence" value="ECO:0007669"/>
    <property type="project" value="TreeGrafter"/>
</dbReference>
<comment type="subunit">
    <text evidence="2">Homotetramer.</text>
</comment>
<name>A0A2P5P963_9CHLR</name>
<evidence type="ECO:0000256" key="1">
    <source>
        <dbReference type="ARBA" id="ARBA00023125"/>
    </source>
</evidence>
<keyword evidence="5" id="KW-1185">Reference proteome</keyword>
<organism evidence="4 5">
    <name type="scientific">Dehalogenimonas etheniformans</name>
    <dbReference type="NCBI Taxonomy" id="1536648"/>
    <lineage>
        <taxon>Bacteria</taxon>
        <taxon>Bacillati</taxon>
        <taxon>Chloroflexota</taxon>
        <taxon>Dehalococcoidia</taxon>
        <taxon>Dehalococcoidales</taxon>
        <taxon>Dehalococcoidaceae</taxon>
        <taxon>Dehalogenimonas</taxon>
    </lineage>
</organism>
<dbReference type="InterPro" id="IPR000424">
    <property type="entry name" value="Primosome_PriB/ssb"/>
</dbReference>